<protein>
    <submittedName>
        <fullName evidence="1">Uncharacterized protein</fullName>
    </submittedName>
</protein>
<dbReference type="Proteomes" id="UP000286415">
    <property type="component" value="Unassembled WGS sequence"/>
</dbReference>
<accession>A0A3R7CZH1</accession>
<dbReference type="EMBL" id="NIRI02000056">
    <property type="protein sequence ID" value="KAG5444898.1"/>
    <property type="molecule type" value="Genomic_DNA"/>
</dbReference>
<evidence type="ECO:0000313" key="1">
    <source>
        <dbReference type="EMBL" id="KAG5444898.1"/>
    </source>
</evidence>
<name>A0A3R7CZH1_CLOSI</name>
<reference evidence="1 2" key="2">
    <citation type="journal article" date="2021" name="Genomics">
        <title>High-quality reference genome for Clonorchis sinensis.</title>
        <authorList>
            <person name="Young N.D."/>
            <person name="Stroehlein A.J."/>
            <person name="Kinkar L."/>
            <person name="Wang T."/>
            <person name="Sohn W.M."/>
            <person name="Chang B.C.H."/>
            <person name="Kaur P."/>
            <person name="Weisz D."/>
            <person name="Dudchenko O."/>
            <person name="Aiden E.L."/>
            <person name="Korhonen P.K."/>
            <person name="Gasser R.B."/>
        </authorList>
    </citation>
    <scope>NUCLEOTIDE SEQUENCE [LARGE SCALE GENOMIC DNA]</scope>
    <source>
        <strain evidence="1">Cs-k2</strain>
    </source>
</reference>
<dbReference type="AlphaFoldDB" id="A0A3R7CZH1"/>
<proteinExistence type="predicted"/>
<gene>
    <name evidence="1" type="ORF">CSKR_103589</name>
</gene>
<sequence>MVVMMVNRITRAVVTTNLALCLLRIYRLVLKETLGSTGRLQPSAVQDPAATFTPAFRDPVGRRAYWRRSWSLGPYLQLPVLTANQPSDSFSLVRHLLVNPYSPPATATSPVAPRLILVPDTLAPPSSGRQLQVDPKHWPRNFDELVRQQPLSLHSIQSRKGTIQLLLQTGEQHRRTTPWFYAGRLKPSHDYLAVSRCIELRCKGFSRVGPFHHPGPLLATSRAAFVWPFRRACIDIE</sequence>
<evidence type="ECO:0000313" key="2">
    <source>
        <dbReference type="Proteomes" id="UP000286415"/>
    </source>
</evidence>
<keyword evidence="2" id="KW-1185">Reference proteome</keyword>
<organism evidence="1 2">
    <name type="scientific">Clonorchis sinensis</name>
    <name type="common">Chinese liver fluke</name>
    <dbReference type="NCBI Taxonomy" id="79923"/>
    <lineage>
        <taxon>Eukaryota</taxon>
        <taxon>Metazoa</taxon>
        <taxon>Spiralia</taxon>
        <taxon>Lophotrochozoa</taxon>
        <taxon>Platyhelminthes</taxon>
        <taxon>Trematoda</taxon>
        <taxon>Digenea</taxon>
        <taxon>Opisthorchiida</taxon>
        <taxon>Opisthorchiata</taxon>
        <taxon>Opisthorchiidae</taxon>
        <taxon>Clonorchis</taxon>
    </lineage>
</organism>
<dbReference type="InParanoid" id="A0A3R7CZH1"/>
<comment type="caution">
    <text evidence="1">The sequence shown here is derived from an EMBL/GenBank/DDBJ whole genome shotgun (WGS) entry which is preliminary data.</text>
</comment>
<reference evidence="1 2" key="1">
    <citation type="journal article" date="2018" name="Biotechnol. Adv.">
        <title>Improved genomic resources and new bioinformatic workflow for the carcinogenic parasite Clonorchis sinensis: Biotechnological implications.</title>
        <authorList>
            <person name="Wang D."/>
            <person name="Korhonen P.K."/>
            <person name="Gasser R.B."/>
            <person name="Young N.D."/>
        </authorList>
    </citation>
    <scope>NUCLEOTIDE SEQUENCE [LARGE SCALE GENOMIC DNA]</scope>
    <source>
        <strain evidence="1">Cs-k2</strain>
    </source>
</reference>